<evidence type="ECO:0000259" key="2">
    <source>
        <dbReference type="Pfam" id="PF11296"/>
    </source>
</evidence>
<evidence type="ECO:0000256" key="1">
    <source>
        <dbReference type="SAM" id="MobiDB-lite"/>
    </source>
</evidence>
<comment type="caution">
    <text evidence="4">The sequence shown here is derived from an EMBL/GenBank/DDBJ whole genome shotgun (WGS) entry which is preliminary data.</text>
</comment>
<dbReference type="Pfam" id="PF22845">
    <property type="entry name" value="DUF3097_N"/>
    <property type="match status" value="1"/>
</dbReference>
<sequence>MNGGRSAAGVMHSSGAPPRVARDPMCPLGYNPDMPAPRTHDYHGAFGADGTRVRTRKEIPEVPAEPGLVVEDPASGFCGAVVKVDVREVTLEDRFGARRVFPLRPAAFLLEGRPATLVKPAAAPTGPVRSASGSVRVENLKARTARAARIWVEGIHDAALLETVWGHDLRVEGVVVEPLHGVHDLAAAVREFGPAPHRRLGILVDHLVAGSMETRQAASVMNDLAAGPNVLVTGHPFVDVWEAVKPQAVGIRAWPKVPRGKDWKTGVCEALRWGEPADGARRVLGAVKSFRDLDSSLIGAVEQLIDFVTQEG</sequence>
<proteinExistence type="predicted"/>
<dbReference type="InterPro" id="IPR053883">
    <property type="entry name" value="DUF3097_N"/>
</dbReference>
<gene>
    <name evidence="4" type="ORF">GCM10017577_28260</name>
</gene>
<evidence type="ECO:0000259" key="3">
    <source>
        <dbReference type="Pfam" id="PF22845"/>
    </source>
</evidence>
<evidence type="ECO:0000313" key="5">
    <source>
        <dbReference type="Proteomes" id="UP001143463"/>
    </source>
</evidence>
<dbReference type="EMBL" id="BSFQ01000010">
    <property type="protein sequence ID" value="GLL11685.1"/>
    <property type="molecule type" value="Genomic_DNA"/>
</dbReference>
<dbReference type="Proteomes" id="UP001143463">
    <property type="component" value="Unassembled WGS sequence"/>
</dbReference>
<dbReference type="InterPro" id="IPR021447">
    <property type="entry name" value="DUF3097_C"/>
</dbReference>
<dbReference type="AlphaFoldDB" id="A0A9W6L2I9"/>
<feature type="region of interest" description="Disordered" evidence="1">
    <location>
        <begin position="1"/>
        <end position="54"/>
    </location>
</feature>
<name>A0A9W6L2I9_9PSEU</name>
<protein>
    <recommendedName>
        <fullName evidence="6">DUF3097 family protein</fullName>
    </recommendedName>
</protein>
<reference evidence="4" key="1">
    <citation type="journal article" date="2014" name="Int. J. Syst. Evol. Microbiol.">
        <title>Complete genome sequence of Corynebacterium casei LMG S-19264T (=DSM 44701T), isolated from a smear-ripened cheese.</title>
        <authorList>
            <consortium name="US DOE Joint Genome Institute (JGI-PGF)"/>
            <person name="Walter F."/>
            <person name="Albersmeier A."/>
            <person name="Kalinowski J."/>
            <person name="Ruckert C."/>
        </authorList>
    </citation>
    <scope>NUCLEOTIDE SEQUENCE</scope>
    <source>
        <strain evidence="4">VKM Ac-1069</strain>
    </source>
</reference>
<evidence type="ECO:0000313" key="4">
    <source>
        <dbReference type="EMBL" id="GLL11685.1"/>
    </source>
</evidence>
<evidence type="ECO:0008006" key="6">
    <source>
        <dbReference type="Google" id="ProtNLM"/>
    </source>
</evidence>
<organism evidence="4 5">
    <name type="scientific">Pseudonocardia halophobica</name>
    <dbReference type="NCBI Taxonomy" id="29401"/>
    <lineage>
        <taxon>Bacteria</taxon>
        <taxon>Bacillati</taxon>
        <taxon>Actinomycetota</taxon>
        <taxon>Actinomycetes</taxon>
        <taxon>Pseudonocardiales</taxon>
        <taxon>Pseudonocardiaceae</taxon>
        <taxon>Pseudonocardia</taxon>
    </lineage>
</organism>
<reference evidence="4" key="2">
    <citation type="submission" date="2023-01" db="EMBL/GenBank/DDBJ databases">
        <authorList>
            <person name="Sun Q."/>
            <person name="Evtushenko L."/>
        </authorList>
    </citation>
    <scope>NUCLEOTIDE SEQUENCE</scope>
    <source>
        <strain evidence="4">VKM Ac-1069</strain>
    </source>
</reference>
<accession>A0A9W6L2I9</accession>
<keyword evidence="5" id="KW-1185">Reference proteome</keyword>
<feature type="domain" description="DUF3097" evidence="2">
    <location>
        <begin position="148"/>
        <end position="310"/>
    </location>
</feature>
<feature type="domain" description="DUF3097" evidence="3">
    <location>
        <begin position="61"/>
        <end position="120"/>
    </location>
</feature>
<dbReference type="Pfam" id="PF11296">
    <property type="entry name" value="DUF3097_C"/>
    <property type="match status" value="1"/>
</dbReference>